<evidence type="ECO:0000313" key="4">
    <source>
        <dbReference type="EnsemblPlants" id="KEH31826"/>
    </source>
</evidence>
<reference evidence="3" key="5">
    <citation type="journal article" date="2018" name="Nat. Plants">
        <title>Whole-genome landscape of Medicago truncatula symbiotic genes.</title>
        <authorList>
            <person name="Pecrix Y."/>
            <person name="Gamas P."/>
            <person name="Carrere S."/>
        </authorList>
    </citation>
    <scope>NUCLEOTIDE SEQUENCE</scope>
    <source>
        <tissue evidence="3">Leaves</tissue>
    </source>
</reference>
<reference evidence="2 5" key="1">
    <citation type="journal article" date="2011" name="Nature">
        <title>The Medicago genome provides insight into the evolution of rhizobial symbioses.</title>
        <authorList>
            <person name="Young N.D."/>
            <person name="Debelle F."/>
            <person name="Oldroyd G.E."/>
            <person name="Geurts R."/>
            <person name="Cannon S.B."/>
            <person name="Udvardi M.K."/>
            <person name="Benedito V.A."/>
            <person name="Mayer K.F."/>
            <person name="Gouzy J."/>
            <person name="Schoof H."/>
            <person name="Van de Peer Y."/>
            <person name="Proost S."/>
            <person name="Cook D.R."/>
            <person name="Meyers B.C."/>
            <person name="Spannagl M."/>
            <person name="Cheung F."/>
            <person name="De Mita S."/>
            <person name="Krishnakumar V."/>
            <person name="Gundlach H."/>
            <person name="Zhou S."/>
            <person name="Mudge J."/>
            <person name="Bharti A.K."/>
            <person name="Murray J.D."/>
            <person name="Naoumkina M.A."/>
            <person name="Rosen B."/>
            <person name="Silverstein K.A."/>
            <person name="Tang H."/>
            <person name="Rombauts S."/>
            <person name="Zhao P.X."/>
            <person name="Zhou P."/>
            <person name="Barbe V."/>
            <person name="Bardou P."/>
            <person name="Bechner M."/>
            <person name="Bellec A."/>
            <person name="Berger A."/>
            <person name="Berges H."/>
            <person name="Bidwell S."/>
            <person name="Bisseling T."/>
            <person name="Choisne N."/>
            <person name="Couloux A."/>
            <person name="Denny R."/>
            <person name="Deshpande S."/>
            <person name="Dai X."/>
            <person name="Doyle J.J."/>
            <person name="Dudez A.M."/>
            <person name="Farmer A.D."/>
            <person name="Fouteau S."/>
            <person name="Franken C."/>
            <person name="Gibelin C."/>
            <person name="Gish J."/>
            <person name="Goldstein S."/>
            <person name="Gonzalez A.J."/>
            <person name="Green P.J."/>
            <person name="Hallab A."/>
            <person name="Hartog M."/>
            <person name="Hua A."/>
            <person name="Humphray S.J."/>
            <person name="Jeong D.H."/>
            <person name="Jing Y."/>
            <person name="Jocker A."/>
            <person name="Kenton S.M."/>
            <person name="Kim D.J."/>
            <person name="Klee K."/>
            <person name="Lai H."/>
            <person name="Lang C."/>
            <person name="Lin S."/>
            <person name="Macmil S.L."/>
            <person name="Magdelenat G."/>
            <person name="Matthews L."/>
            <person name="McCorrison J."/>
            <person name="Monaghan E.L."/>
            <person name="Mun J.H."/>
            <person name="Najar F.Z."/>
            <person name="Nicholson C."/>
            <person name="Noirot C."/>
            <person name="O'Bleness M."/>
            <person name="Paule C.R."/>
            <person name="Poulain J."/>
            <person name="Prion F."/>
            <person name="Qin B."/>
            <person name="Qu C."/>
            <person name="Retzel E.F."/>
            <person name="Riddle C."/>
            <person name="Sallet E."/>
            <person name="Samain S."/>
            <person name="Samson N."/>
            <person name="Sanders I."/>
            <person name="Saurat O."/>
            <person name="Scarpelli C."/>
            <person name="Schiex T."/>
            <person name="Segurens B."/>
            <person name="Severin A.J."/>
            <person name="Sherrier D.J."/>
            <person name="Shi R."/>
            <person name="Sims S."/>
            <person name="Singer S.R."/>
            <person name="Sinharoy S."/>
            <person name="Sterck L."/>
            <person name="Viollet A."/>
            <person name="Wang B.B."/>
            <person name="Wang K."/>
            <person name="Wang M."/>
            <person name="Wang X."/>
            <person name="Warfsmann J."/>
            <person name="Weissenbach J."/>
            <person name="White D.D."/>
            <person name="White J.D."/>
            <person name="Wiley G.B."/>
            <person name="Wincker P."/>
            <person name="Xing Y."/>
            <person name="Yang L."/>
            <person name="Yao Z."/>
            <person name="Ying F."/>
            <person name="Zhai J."/>
            <person name="Zhou L."/>
            <person name="Zuber A."/>
            <person name="Denarie J."/>
            <person name="Dixon R.A."/>
            <person name="May G.D."/>
            <person name="Schwartz D.C."/>
            <person name="Rogers J."/>
            <person name="Quetier F."/>
            <person name="Town C.D."/>
            <person name="Roe B.A."/>
        </authorList>
    </citation>
    <scope>NUCLEOTIDE SEQUENCE [LARGE SCALE GENOMIC DNA]</scope>
    <source>
        <strain evidence="2">A17</strain>
        <strain evidence="4 5">cv. Jemalong A17</strain>
    </source>
</reference>
<dbReference type="AlphaFoldDB" id="A0A072UR57"/>
<dbReference type="EnsemblPlants" id="KEH31826">
    <property type="protein sequence ID" value="KEH31826"/>
    <property type="gene ID" value="MTR_4g105580"/>
</dbReference>
<evidence type="ECO:0000313" key="2">
    <source>
        <dbReference type="EMBL" id="KEH31826.1"/>
    </source>
</evidence>
<keyword evidence="5" id="KW-1185">Reference proteome</keyword>
<gene>
    <name evidence="4" type="primary">25493755</name>
    <name evidence="2" type="ordered locus">MTR_4g105580</name>
    <name evidence="3" type="ORF">MtrunA17_Chr4g0058921</name>
</gene>
<dbReference type="Proteomes" id="UP000265566">
    <property type="component" value="Chromosome 4"/>
</dbReference>
<feature type="region of interest" description="Disordered" evidence="1">
    <location>
        <begin position="90"/>
        <end position="112"/>
    </location>
</feature>
<feature type="compositionally biased region" description="Polar residues" evidence="1">
    <location>
        <begin position="90"/>
        <end position="100"/>
    </location>
</feature>
<evidence type="ECO:0000313" key="6">
    <source>
        <dbReference type="Proteomes" id="UP000265566"/>
    </source>
</evidence>
<sequence length="112" mass="12087">MKKDLLGHLISFASYVGIQNLLSWKLGVDEPFNVMAAASLTFGARGFMKPGSIRSRARNMALYSVKAGALGFPIGMIQMKLMESGIMVSPSISKSPSAENPHSVVKEDVEKN</sequence>
<dbReference type="Proteomes" id="UP000002051">
    <property type="component" value="Chromosome 4"/>
</dbReference>
<dbReference type="EMBL" id="PSQE01000004">
    <property type="protein sequence ID" value="RHN63501.1"/>
    <property type="molecule type" value="Genomic_DNA"/>
</dbReference>
<reference evidence="2 5" key="2">
    <citation type="journal article" date="2014" name="BMC Genomics">
        <title>An improved genome release (version Mt4.0) for the model legume Medicago truncatula.</title>
        <authorList>
            <person name="Tang H."/>
            <person name="Krishnakumar V."/>
            <person name="Bidwell S."/>
            <person name="Rosen B."/>
            <person name="Chan A."/>
            <person name="Zhou S."/>
            <person name="Gentzbittel L."/>
            <person name="Childs K.L."/>
            <person name="Yandell M."/>
            <person name="Gundlach H."/>
            <person name="Mayer K.F."/>
            <person name="Schwartz D.C."/>
            <person name="Town C.D."/>
        </authorList>
    </citation>
    <scope>GENOME REANNOTATION</scope>
    <source>
        <strain evidence="2">A17</strain>
        <strain evidence="4 5">cv. Jemalong A17</strain>
    </source>
</reference>
<dbReference type="Gramene" id="rna26203">
    <property type="protein sequence ID" value="RHN63501.1"/>
    <property type="gene ID" value="gene26203"/>
</dbReference>
<protein>
    <submittedName>
        <fullName evidence="2 4">Uncharacterized protein</fullName>
    </submittedName>
</protein>
<dbReference type="HOGENOM" id="CLU_2149586_0_0_1"/>
<evidence type="ECO:0000313" key="3">
    <source>
        <dbReference type="EMBL" id="RHN63501.1"/>
    </source>
</evidence>
<dbReference type="KEGG" id="mtr:25493755"/>
<accession>A0A072UR57</accession>
<organism evidence="2 5">
    <name type="scientific">Medicago truncatula</name>
    <name type="common">Barrel medic</name>
    <name type="synonym">Medicago tribuloides</name>
    <dbReference type="NCBI Taxonomy" id="3880"/>
    <lineage>
        <taxon>Eukaryota</taxon>
        <taxon>Viridiplantae</taxon>
        <taxon>Streptophyta</taxon>
        <taxon>Embryophyta</taxon>
        <taxon>Tracheophyta</taxon>
        <taxon>Spermatophyta</taxon>
        <taxon>Magnoliopsida</taxon>
        <taxon>eudicotyledons</taxon>
        <taxon>Gunneridae</taxon>
        <taxon>Pentapetalae</taxon>
        <taxon>rosids</taxon>
        <taxon>fabids</taxon>
        <taxon>Fabales</taxon>
        <taxon>Fabaceae</taxon>
        <taxon>Papilionoideae</taxon>
        <taxon>50 kb inversion clade</taxon>
        <taxon>NPAAA clade</taxon>
        <taxon>Hologalegina</taxon>
        <taxon>IRL clade</taxon>
        <taxon>Trifolieae</taxon>
        <taxon>Medicago</taxon>
    </lineage>
</organism>
<proteinExistence type="predicted"/>
<evidence type="ECO:0000313" key="5">
    <source>
        <dbReference type="Proteomes" id="UP000002051"/>
    </source>
</evidence>
<name>A0A072UR57_MEDTR</name>
<dbReference type="STRING" id="3880.A0A072UR57"/>
<reference evidence="6" key="4">
    <citation type="journal article" date="2018" name="Nat. Plants">
        <title>Whole-genome landscape of Medicago truncatula symbiotic genes.</title>
        <authorList>
            <person name="Pecrix Y."/>
            <person name="Staton S.E."/>
            <person name="Sallet E."/>
            <person name="Lelandais-Briere C."/>
            <person name="Moreau S."/>
            <person name="Carrere S."/>
            <person name="Blein T."/>
            <person name="Jardinaud M.F."/>
            <person name="Latrasse D."/>
            <person name="Zouine M."/>
            <person name="Zahm M."/>
            <person name="Kreplak J."/>
            <person name="Mayjonade B."/>
            <person name="Satge C."/>
            <person name="Perez M."/>
            <person name="Cauet S."/>
            <person name="Marande W."/>
            <person name="Chantry-Darmon C."/>
            <person name="Lopez-Roques C."/>
            <person name="Bouchez O."/>
            <person name="Berard A."/>
            <person name="Debelle F."/>
            <person name="Munos S."/>
            <person name="Bendahmane A."/>
            <person name="Berges H."/>
            <person name="Niebel A."/>
            <person name="Buitink J."/>
            <person name="Frugier F."/>
            <person name="Benhamed M."/>
            <person name="Crespi M."/>
            <person name="Gouzy J."/>
            <person name="Gamas P."/>
        </authorList>
    </citation>
    <scope>NUCLEOTIDE SEQUENCE [LARGE SCALE GENOMIC DNA]</scope>
    <source>
        <strain evidence="6">cv. Jemalong A17</strain>
    </source>
</reference>
<reference evidence="4" key="3">
    <citation type="submission" date="2015-04" db="UniProtKB">
        <authorList>
            <consortium name="EnsemblPlants"/>
        </authorList>
    </citation>
    <scope>IDENTIFICATION</scope>
    <source>
        <strain evidence="4">cv. Jemalong A17</strain>
    </source>
</reference>
<dbReference type="EMBL" id="CM001220">
    <property type="protein sequence ID" value="KEH31826.1"/>
    <property type="molecule type" value="Genomic_DNA"/>
</dbReference>
<evidence type="ECO:0000256" key="1">
    <source>
        <dbReference type="SAM" id="MobiDB-lite"/>
    </source>
</evidence>